<evidence type="ECO:0000256" key="6">
    <source>
        <dbReference type="SAM" id="Phobius"/>
    </source>
</evidence>
<dbReference type="Pfam" id="PF01098">
    <property type="entry name" value="FTSW_RODA_SPOVE"/>
    <property type="match status" value="1"/>
</dbReference>
<organism evidence="7 8">
    <name type="scientific">Litchfieldia luteola</name>
    <dbReference type="NCBI Taxonomy" id="682179"/>
    <lineage>
        <taxon>Bacteria</taxon>
        <taxon>Bacillati</taxon>
        <taxon>Bacillota</taxon>
        <taxon>Bacilli</taxon>
        <taxon>Bacillales</taxon>
        <taxon>Bacillaceae</taxon>
        <taxon>Litchfieldia</taxon>
    </lineage>
</organism>
<dbReference type="RefSeq" id="WP_193537994.1">
    <property type="nucleotide sequence ID" value="NZ_JADCLJ010000022.1"/>
</dbReference>
<comment type="subcellular location">
    <subcellularLocation>
        <location evidence="1">Membrane</location>
        <topology evidence="1">Multi-pass membrane protein</topology>
    </subcellularLocation>
</comment>
<feature type="transmembrane region" description="Helical" evidence="6">
    <location>
        <begin position="361"/>
        <end position="381"/>
    </location>
</feature>
<reference evidence="7 8" key="1">
    <citation type="submission" date="2020-10" db="EMBL/GenBank/DDBJ databases">
        <title>Bacillus sp. HD4P25, an endophyte from a halophyte.</title>
        <authorList>
            <person name="Sun J.-Q."/>
        </authorList>
    </citation>
    <scope>NUCLEOTIDE SEQUENCE [LARGE SCALE GENOMIC DNA]</scope>
    <source>
        <strain evidence="7 8">YIM 93174</strain>
    </source>
</reference>
<dbReference type="PROSITE" id="PS51257">
    <property type="entry name" value="PROKAR_LIPOPROTEIN"/>
    <property type="match status" value="1"/>
</dbReference>
<keyword evidence="8" id="KW-1185">Reference proteome</keyword>
<evidence type="ECO:0000313" key="8">
    <source>
        <dbReference type="Proteomes" id="UP001516662"/>
    </source>
</evidence>
<evidence type="ECO:0000256" key="4">
    <source>
        <dbReference type="ARBA" id="ARBA00022989"/>
    </source>
</evidence>
<keyword evidence="2 6" id="KW-0812">Transmembrane</keyword>
<evidence type="ECO:0000256" key="1">
    <source>
        <dbReference type="ARBA" id="ARBA00004141"/>
    </source>
</evidence>
<feature type="transmembrane region" description="Helical" evidence="6">
    <location>
        <begin position="198"/>
        <end position="219"/>
    </location>
</feature>
<comment type="caution">
    <text evidence="7">The sequence shown here is derived from an EMBL/GenBank/DDBJ whole genome shotgun (WGS) entry which is preliminary data.</text>
</comment>
<feature type="transmembrane region" description="Helical" evidence="6">
    <location>
        <begin position="174"/>
        <end position="191"/>
    </location>
</feature>
<keyword evidence="5 6" id="KW-0472">Membrane</keyword>
<feature type="transmembrane region" description="Helical" evidence="6">
    <location>
        <begin position="51"/>
        <end position="69"/>
    </location>
</feature>
<sequence length="391" mass="44160">MEKEHSPGQQVDYTLLFILFLMAIVSCVAIDSSQPFLPEKLKSINFVAQQIKWYIIGAVAIIITMILDFDRFKMISWYLYGFGLILLLGLEFNFPSALVETRKGATSWYSLPGIGTFQPSELVKIILIIVLSKIVAEHREKYPINTVKDDFLLLGKIFLTSAPPIYLLTKQPDMGMTMVFMAIMGSLILVAGIKWRIIFGFLFTGIFSISVFVYIYFAFPEFFRAYIIKEDYQLNRFYGWLAPEQHSSEQGFQLLRSLLAIGSGQLRGKGYQNSEVIIPEGHTDFIFAVIAEQFGFIGASIVISLFFLLIYRLIHAALESHDPFGSYLCAGVIGMITFQVFQNIGMSIQLLPITGLPLPFISYGGSSLATYMIAIGIVLNVRSRTRKYMFD</sequence>
<dbReference type="PANTHER" id="PTHR30474">
    <property type="entry name" value="CELL CYCLE PROTEIN"/>
    <property type="match status" value="1"/>
</dbReference>
<accession>A0ABR9QLM9</accession>
<feature type="transmembrane region" description="Helical" evidence="6">
    <location>
        <begin position="323"/>
        <end position="341"/>
    </location>
</feature>
<proteinExistence type="predicted"/>
<feature type="transmembrane region" description="Helical" evidence="6">
    <location>
        <begin position="151"/>
        <end position="168"/>
    </location>
</feature>
<evidence type="ECO:0000256" key="2">
    <source>
        <dbReference type="ARBA" id="ARBA00022692"/>
    </source>
</evidence>
<keyword evidence="4 6" id="KW-1133">Transmembrane helix</keyword>
<feature type="transmembrane region" description="Helical" evidence="6">
    <location>
        <begin position="285"/>
        <end position="311"/>
    </location>
</feature>
<dbReference type="EMBL" id="JADCLJ010000022">
    <property type="protein sequence ID" value="MBE4909402.1"/>
    <property type="molecule type" value="Genomic_DNA"/>
</dbReference>
<evidence type="ECO:0000313" key="7">
    <source>
        <dbReference type="EMBL" id="MBE4909402.1"/>
    </source>
</evidence>
<dbReference type="PANTHER" id="PTHR30474:SF1">
    <property type="entry name" value="PEPTIDOGLYCAN GLYCOSYLTRANSFERASE MRDB"/>
    <property type="match status" value="1"/>
</dbReference>
<feature type="transmembrane region" description="Helical" evidence="6">
    <location>
        <begin position="13"/>
        <end position="30"/>
    </location>
</feature>
<dbReference type="InterPro" id="IPR001182">
    <property type="entry name" value="FtsW/RodA"/>
</dbReference>
<evidence type="ECO:0000256" key="3">
    <source>
        <dbReference type="ARBA" id="ARBA00022960"/>
    </source>
</evidence>
<protein>
    <submittedName>
        <fullName evidence="7">FtsW/RodA/SpoVE family cell cycle protein</fullName>
    </submittedName>
</protein>
<feature type="transmembrane region" description="Helical" evidence="6">
    <location>
        <begin position="75"/>
        <end position="94"/>
    </location>
</feature>
<name>A0ABR9QLM9_9BACI</name>
<dbReference type="Proteomes" id="UP001516662">
    <property type="component" value="Unassembled WGS sequence"/>
</dbReference>
<evidence type="ECO:0000256" key="5">
    <source>
        <dbReference type="ARBA" id="ARBA00023136"/>
    </source>
</evidence>
<keyword evidence="3" id="KW-0133">Cell shape</keyword>
<gene>
    <name evidence="7" type="ORF">IMZ08_15225</name>
</gene>